<keyword evidence="4" id="KW-1185">Reference proteome</keyword>
<dbReference type="InterPro" id="IPR008271">
    <property type="entry name" value="Ser/Thr_kinase_AS"/>
</dbReference>
<comment type="caution">
    <text evidence="3">The sequence shown here is derived from an EMBL/GenBank/DDBJ whole genome shotgun (WGS) entry which is preliminary data.</text>
</comment>
<dbReference type="InterPro" id="IPR011990">
    <property type="entry name" value="TPR-like_helical_dom_sf"/>
</dbReference>
<dbReference type="Gene3D" id="1.10.510.10">
    <property type="entry name" value="Transferase(Phosphotransferase) domain 1"/>
    <property type="match status" value="1"/>
</dbReference>
<evidence type="ECO:0000259" key="2">
    <source>
        <dbReference type="PROSITE" id="PS50011"/>
    </source>
</evidence>
<evidence type="ECO:0000256" key="1">
    <source>
        <dbReference type="ARBA" id="ARBA00038101"/>
    </source>
</evidence>
<accession>A0A9P6URQ4</accession>
<dbReference type="InterPro" id="IPR006597">
    <property type="entry name" value="Sel1-like"/>
</dbReference>
<dbReference type="PANTHER" id="PTHR11102:SF160">
    <property type="entry name" value="ERAD-ASSOCIATED E3 UBIQUITIN-PROTEIN LIGASE COMPONENT HRD3"/>
    <property type="match status" value="1"/>
</dbReference>
<gene>
    <name evidence="3" type="ORF">BGZ99_006628</name>
</gene>
<protein>
    <recommendedName>
        <fullName evidence="2">Protein kinase domain-containing protein</fullName>
    </recommendedName>
</protein>
<dbReference type="SMART" id="SM00220">
    <property type="entry name" value="S_TKc"/>
    <property type="match status" value="1"/>
</dbReference>
<proteinExistence type="inferred from homology"/>
<comment type="similarity">
    <text evidence="1">Belongs to the sel-1 family.</text>
</comment>
<dbReference type="InterPro" id="IPR011009">
    <property type="entry name" value="Kinase-like_dom_sf"/>
</dbReference>
<dbReference type="GO" id="GO:0004672">
    <property type="term" value="F:protein kinase activity"/>
    <property type="evidence" value="ECO:0007669"/>
    <property type="project" value="InterPro"/>
</dbReference>
<evidence type="ECO:0000313" key="4">
    <source>
        <dbReference type="Proteomes" id="UP000738325"/>
    </source>
</evidence>
<dbReference type="OrthoDB" id="2390637at2759"/>
<dbReference type="SUPFAM" id="SSF56112">
    <property type="entry name" value="Protein kinase-like (PK-like)"/>
    <property type="match status" value="1"/>
</dbReference>
<dbReference type="EMBL" id="JAAAIP010000454">
    <property type="protein sequence ID" value="KAG0316857.1"/>
    <property type="molecule type" value="Genomic_DNA"/>
</dbReference>
<dbReference type="Proteomes" id="UP000738325">
    <property type="component" value="Unassembled WGS sequence"/>
</dbReference>
<dbReference type="Pfam" id="PF00069">
    <property type="entry name" value="Pkinase"/>
    <property type="match status" value="1"/>
</dbReference>
<dbReference type="SUPFAM" id="SSF81901">
    <property type="entry name" value="HCP-like"/>
    <property type="match status" value="2"/>
</dbReference>
<dbReference type="Pfam" id="PF08238">
    <property type="entry name" value="Sel1"/>
    <property type="match status" value="7"/>
</dbReference>
<dbReference type="GO" id="GO:0005524">
    <property type="term" value="F:ATP binding"/>
    <property type="evidence" value="ECO:0007669"/>
    <property type="project" value="InterPro"/>
</dbReference>
<dbReference type="PANTHER" id="PTHR11102">
    <property type="entry name" value="SEL-1-LIKE PROTEIN"/>
    <property type="match status" value="1"/>
</dbReference>
<feature type="domain" description="Protein kinase" evidence="2">
    <location>
        <begin position="1"/>
        <end position="219"/>
    </location>
</feature>
<organism evidence="3 4">
    <name type="scientific">Dissophora globulifera</name>
    <dbReference type="NCBI Taxonomy" id="979702"/>
    <lineage>
        <taxon>Eukaryota</taxon>
        <taxon>Fungi</taxon>
        <taxon>Fungi incertae sedis</taxon>
        <taxon>Mucoromycota</taxon>
        <taxon>Mortierellomycotina</taxon>
        <taxon>Mortierellomycetes</taxon>
        <taxon>Mortierellales</taxon>
        <taxon>Mortierellaceae</taxon>
        <taxon>Dissophora</taxon>
    </lineage>
</organism>
<dbReference type="PROSITE" id="PS50011">
    <property type="entry name" value="PROTEIN_KINASE_DOM"/>
    <property type="match status" value="1"/>
</dbReference>
<evidence type="ECO:0000313" key="3">
    <source>
        <dbReference type="EMBL" id="KAG0316857.1"/>
    </source>
</evidence>
<dbReference type="PROSITE" id="PS00108">
    <property type="entry name" value="PROTEIN_KINASE_ST"/>
    <property type="match status" value="1"/>
</dbReference>
<dbReference type="AlphaFoldDB" id="A0A9P6URQ4"/>
<dbReference type="InterPro" id="IPR000719">
    <property type="entry name" value="Prot_kinase_dom"/>
</dbReference>
<dbReference type="Gene3D" id="1.25.40.10">
    <property type="entry name" value="Tetratricopeptide repeat domain"/>
    <property type="match status" value="1"/>
</dbReference>
<sequence>MGRRAFAEVYWWIKDGTQMAVKRIRVTDGGAADIARETDIVSHLAHKHIIQCYGIGRDANYVYIVTDYAEGGNLKDAAPRLDWENKKRIVAEIALGLAYLHSQDVIHRDIKGANILLTKHNEVKLCDFGLAKVIASATCASTYIQKGTLRWMAPELRKARPKYSAQSDIFALGVVMQELADENTPLDYMEILTRCQAEDPMERPTLREIVDAFYVAPWVPDGIAEDNHINVKHETLIDEQYEIGVKFFNGDDVDVNRAEAAERFRRAGSMGHPMAQYILGSMYHHGDGVLRDYTKSVEWLQRAAEKGHASARVSLGISYREGGEGVPQDYSKSFDLLQAAAYQKDPRACSELGWMYLHGLGVAQSQEEAINWYREAAELGCPGGQINMAVIYYAGKGVEQDYVEAARFMSMAAAQGEAMAQYYLGDMYADGKGVSKDFAEALKYWTKAAEGGSMDAQRNLGGLYLGGVGVRRNIARGLMWLGKAAEQGDAEARYMYEAMRNGLAK</sequence>
<dbReference type="SMART" id="SM00671">
    <property type="entry name" value="SEL1"/>
    <property type="match status" value="7"/>
</dbReference>
<reference evidence="3" key="1">
    <citation type="journal article" date="2020" name="Fungal Divers.">
        <title>Resolving the Mortierellaceae phylogeny through synthesis of multi-gene phylogenetics and phylogenomics.</title>
        <authorList>
            <person name="Vandepol N."/>
            <person name="Liber J."/>
            <person name="Desiro A."/>
            <person name="Na H."/>
            <person name="Kennedy M."/>
            <person name="Barry K."/>
            <person name="Grigoriev I.V."/>
            <person name="Miller A.N."/>
            <person name="O'Donnell K."/>
            <person name="Stajich J.E."/>
            <person name="Bonito G."/>
        </authorList>
    </citation>
    <scope>NUCLEOTIDE SEQUENCE</scope>
    <source>
        <strain evidence="3">REB-010B</strain>
    </source>
</reference>
<dbReference type="InterPro" id="IPR050767">
    <property type="entry name" value="Sel1_AlgK"/>
</dbReference>
<name>A0A9P6URQ4_9FUNG</name>